<accession>A0ACA9M4A1</accession>
<organism evidence="1 2">
    <name type="scientific">Scutellospora calospora</name>
    <dbReference type="NCBI Taxonomy" id="85575"/>
    <lineage>
        <taxon>Eukaryota</taxon>
        <taxon>Fungi</taxon>
        <taxon>Fungi incertae sedis</taxon>
        <taxon>Mucoromycota</taxon>
        <taxon>Glomeromycotina</taxon>
        <taxon>Glomeromycetes</taxon>
        <taxon>Diversisporales</taxon>
        <taxon>Gigasporaceae</taxon>
        <taxon>Scutellospora</taxon>
    </lineage>
</organism>
<sequence length="137" mass="15936">MIIPNDHVNKNKEYKKNFYFEEHDAINIDLIYALTQANILLEKVDKLKLFFLKYCKNGSSIFKLTQLYSRYLTIAFNSEIENLKLFLVGKQISITIDKSPDICGKAAINILFSFYNITKLVKTEYLDIVNNPTITQL</sequence>
<keyword evidence="2" id="KW-1185">Reference proteome</keyword>
<proteinExistence type="predicted"/>
<gene>
    <name evidence="1" type="ORF">SCALOS_LOCUS5676</name>
</gene>
<protein>
    <submittedName>
        <fullName evidence="1">10959_t:CDS:1</fullName>
    </submittedName>
</protein>
<feature type="non-terminal residue" evidence="1">
    <location>
        <position position="137"/>
    </location>
</feature>
<evidence type="ECO:0000313" key="2">
    <source>
        <dbReference type="Proteomes" id="UP000789860"/>
    </source>
</evidence>
<dbReference type="Proteomes" id="UP000789860">
    <property type="component" value="Unassembled WGS sequence"/>
</dbReference>
<evidence type="ECO:0000313" key="1">
    <source>
        <dbReference type="EMBL" id="CAG8566042.1"/>
    </source>
</evidence>
<reference evidence="1" key="1">
    <citation type="submission" date="2021-06" db="EMBL/GenBank/DDBJ databases">
        <authorList>
            <person name="Kallberg Y."/>
            <person name="Tangrot J."/>
            <person name="Rosling A."/>
        </authorList>
    </citation>
    <scope>NUCLEOTIDE SEQUENCE</scope>
    <source>
        <strain evidence="1">AU212A</strain>
    </source>
</reference>
<dbReference type="EMBL" id="CAJVPM010009659">
    <property type="protein sequence ID" value="CAG8566042.1"/>
    <property type="molecule type" value="Genomic_DNA"/>
</dbReference>
<comment type="caution">
    <text evidence="1">The sequence shown here is derived from an EMBL/GenBank/DDBJ whole genome shotgun (WGS) entry which is preliminary data.</text>
</comment>
<name>A0ACA9M4A1_9GLOM</name>